<name>A0A2K8L0H1_MARES</name>
<organism evidence="2 3">
    <name type="scientific">Mariprofundus aestuarium</name>
    <dbReference type="NCBI Taxonomy" id="1921086"/>
    <lineage>
        <taxon>Bacteria</taxon>
        <taxon>Pseudomonadati</taxon>
        <taxon>Pseudomonadota</taxon>
        <taxon>Candidatius Mariprofundia</taxon>
        <taxon>Mariprofundales</taxon>
        <taxon>Mariprofundaceae</taxon>
        <taxon>Mariprofundus</taxon>
    </lineage>
</organism>
<dbReference type="OrthoDB" id="9813903at2"/>
<dbReference type="Gene3D" id="3.30.70.270">
    <property type="match status" value="1"/>
</dbReference>
<dbReference type="SUPFAM" id="SSF55781">
    <property type="entry name" value="GAF domain-like"/>
    <property type="match status" value="1"/>
</dbReference>
<dbReference type="InterPro" id="IPR000160">
    <property type="entry name" value="GGDEF_dom"/>
</dbReference>
<dbReference type="PANTHER" id="PTHR46663">
    <property type="entry name" value="DIGUANYLATE CYCLASE DGCT-RELATED"/>
    <property type="match status" value="1"/>
</dbReference>
<sequence length="372" mass="41506">MSKKEKASKVEDLSSRRFQQMADENRELKVYVADVMQRLRQNERLFSRMFDLESQVLKSTDPEDLCFTLLRGLRSSFELDFVRFWLDRSSFIGGHKLGSLSERDLVWVEKDEIREMGISRKQAWLIQLSPEHAFDWLGSQDQHLGSIALLTLGDLDRPFGVLGVGSIDRDRFAPDQSSDFLQHLAQVVGLTLEHAVAREHLARLSVTDTLTGSQNRRFLQPHSHHPLSQWFGNVTQVSCLYADVDQFKGLSERLGEEVGDNVLNMVSKALHKHVRSSDPLIRMGGDEFVLLLPGCGEEKARDIAALTIQAIAESGVVEGEQITASVGVAFSSANRDLAVKELIALADQAMYVAKALGGNRFEVADSGEDSGH</sequence>
<dbReference type="EMBL" id="CP018799">
    <property type="protein sequence ID" value="ATX80805.1"/>
    <property type="molecule type" value="Genomic_DNA"/>
</dbReference>
<evidence type="ECO:0000313" key="2">
    <source>
        <dbReference type="EMBL" id="ATX80805.1"/>
    </source>
</evidence>
<dbReference type="RefSeq" id="WP_100278533.1">
    <property type="nucleotide sequence ID" value="NZ_CP018799.1"/>
</dbReference>
<dbReference type="Gene3D" id="3.30.450.40">
    <property type="match status" value="1"/>
</dbReference>
<keyword evidence="3" id="KW-1185">Reference proteome</keyword>
<dbReference type="Proteomes" id="UP000231701">
    <property type="component" value="Chromosome"/>
</dbReference>
<dbReference type="InterPro" id="IPR043128">
    <property type="entry name" value="Rev_trsase/Diguanyl_cyclase"/>
</dbReference>
<dbReference type="SMART" id="SM00267">
    <property type="entry name" value="GGDEF"/>
    <property type="match status" value="1"/>
</dbReference>
<dbReference type="PROSITE" id="PS50887">
    <property type="entry name" value="GGDEF"/>
    <property type="match status" value="1"/>
</dbReference>
<reference evidence="2 3" key="1">
    <citation type="submission" date="2016-12" db="EMBL/GenBank/DDBJ databases">
        <title>Isolation and genomic insights into novel planktonic Zetaproteobacteria from stratified waters of the Chesapeake Bay.</title>
        <authorList>
            <person name="McAllister S.M."/>
            <person name="Kato S."/>
            <person name="Chan C.S."/>
            <person name="Chiu B.K."/>
            <person name="Field E.K."/>
        </authorList>
    </citation>
    <scope>NUCLEOTIDE SEQUENCE [LARGE SCALE GENOMIC DNA]</scope>
    <source>
        <strain evidence="2 3">CP-5</strain>
    </source>
</reference>
<evidence type="ECO:0000313" key="3">
    <source>
        <dbReference type="Proteomes" id="UP000231701"/>
    </source>
</evidence>
<protein>
    <submittedName>
        <fullName evidence="2">Diguanylate cyclase (GGDEF) domain-containing protein</fullName>
    </submittedName>
</protein>
<dbReference type="InterPro" id="IPR029787">
    <property type="entry name" value="Nucleotide_cyclase"/>
</dbReference>
<dbReference type="PANTHER" id="PTHR46663:SF4">
    <property type="entry name" value="DIGUANYLATE CYCLASE DGCT-RELATED"/>
    <property type="match status" value="1"/>
</dbReference>
<feature type="domain" description="GGDEF" evidence="1">
    <location>
        <begin position="235"/>
        <end position="366"/>
    </location>
</feature>
<dbReference type="CDD" id="cd01949">
    <property type="entry name" value="GGDEF"/>
    <property type="match status" value="1"/>
</dbReference>
<proteinExistence type="predicted"/>
<gene>
    <name evidence="2" type="ORF">Ga0123461_2406</name>
</gene>
<dbReference type="AlphaFoldDB" id="A0A2K8L0H1"/>
<dbReference type="SUPFAM" id="SSF55073">
    <property type="entry name" value="Nucleotide cyclase"/>
    <property type="match status" value="1"/>
</dbReference>
<dbReference type="Pfam" id="PF04340">
    <property type="entry name" value="DUF484"/>
    <property type="match status" value="1"/>
</dbReference>
<accession>A0A2K8L0H1</accession>
<dbReference type="Pfam" id="PF00990">
    <property type="entry name" value="GGDEF"/>
    <property type="match status" value="1"/>
</dbReference>
<dbReference type="InterPro" id="IPR029016">
    <property type="entry name" value="GAF-like_dom_sf"/>
</dbReference>
<dbReference type="NCBIfam" id="TIGR00254">
    <property type="entry name" value="GGDEF"/>
    <property type="match status" value="1"/>
</dbReference>
<dbReference type="InterPro" id="IPR007435">
    <property type="entry name" value="DUF484"/>
</dbReference>
<dbReference type="InterPro" id="IPR052163">
    <property type="entry name" value="DGC-Regulatory_Protein"/>
</dbReference>
<dbReference type="KEGG" id="maes:Ga0123461_2406"/>
<evidence type="ECO:0000259" key="1">
    <source>
        <dbReference type="PROSITE" id="PS50887"/>
    </source>
</evidence>